<dbReference type="Pfam" id="PF13201">
    <property type="entry name" value="PCMD"/>
    <property type="match status" value="1"/>
</dbReference>
<proteinExistence type="predicted"/>
<evidence type="ECO:0000259" key="1">
    <source>
        <dbReference type="Pfam" id="PF13201"/>
    </source>
</evidence>
<accession>A0A9D2J1A9</accession>
<comment type="caution">
    <text evidence="2">The sequence shown here is derived from an EMBL/GenBank/DDBJ whole genome shotgun (WGS) entry which is preliminary data.</text>
</comment>
<dbReference type="Gene3D" id="2.60.40.2340">
    <property type="match status" value="1"/>
</dbReference>
<dbReference type="InterPro" id="IPR025112">
    <property type="entry name" value="PCMD"/>
</dbReference>
<name>A0A9D2J1A9_9BACE</name>
<organism evidence="2 3">
    <name type="scientific">Candidatus Bacteroides merdigallinarum</name>
    <dbReference type="NCBI Taxonomy" id="2838473"/>
    <lineage>
        <taxon>Bacteria</taxon>
        <taxon>Pseudomonadati</taxon>
        <taxon>Bacteroidota</taxon>
        <taxon>Bacteroidia</taxon>
        <taxon>Bacteroidales</taxon>
        <taxon>Bacteroidaceae</taxon>
        <taxon>Bacteroides</taxon>
    </lineage>
</organism>
<dbReference type="EMBL" id="DXBX01000007">
    <property type="protein sequence ID" value="HIZ32109.1"/>
    <property type="molecule type" value="Genomic_DNA"/>
</dbReference>
<reference evidence="2" key="1">
    <citation type="journal article" date="2021" name="PeerJ">
        <title>Extensive microbial diversity within the chicken gut microbiome revealed by metagenomics and culture.</title>
        <authorList>
            <person name="Gilroy R."/>
            <person name="Ravi A."/>
            <person name="Getino M."/>
            <person name="Pursley I."/>
            <person name="Horton D.L."/>
            <person name="Alikhan N.F."/>
            <person name="Baker D."/>
            <person name="Gharbi K."/>
            <person name="Hall N."/>
            <person name="Watson M."/>
            <person name="Adriaenssens E.M."/>
            <person name="Foster-Nyarko E."/>
            <person name="Jarju S."/>
            <person name="Secka A."/>
            <person name="Antonio M."/>
            <person name="Oren A."/>
            <person name="Chaudhuri R.R."/>
            <person name="La Ragione R."/>
            <person name="Hildebrand F."/>
            <person name="Pallen M.J."/>
        </authorList>
    </citation>
    <scope>NUCLEOTIDE SEQUENCE</scope>
    <source>
        <strain evidence="2">ChiHjej9B8-1298</strain>
    </source>
</reference>
<dbReference type="InterPro" id="IPR038653">
    <property type="entry name" value="Put_CMD_sf"/>
</dbReference>
<dbReference type="Gene3D" id="2.60.120.890">
    <property type="entry name" value="BT2081, beta-jelly-roll domain"/>
    <property type="match status" value="1"/>
</dbReference>
<dbReference type="AlphaFoldDB" id="A0A9D2J1A9"/>
<evidence type="ECO:0000313" key="3">
    <source>
        <dbReference type="Proteomes" id="UP000824028"/>
    </source>
</evidence>
<sequence>MNGLFISKKKYHCLALWASLLACLHGCKIENDIPYPTVTGDILSFEVEGQCASPDNGSTAATINTTERTVTLYVDDTVDLTQLRIRRFTVSNDATILADEAACTDFALFPTQGFETPDNLADTRVDFTQPVHFTLQTYQNYVWTVSVTQLVDRTIDIVGQVRAVVDVENRTAIVYVAEGQDLHNLQVNRMDLGGASGKVVPDPTALHDFSAPRTFQVTQGWEEVAYEWTVFVYNDSGDTSASTEAAPMSTGARVSGSIESGKTPVVEYREAGTEAWTELPASAVTVSGTQFTAQLIGLAPATTYEYRIVIDDTPGAQLSFTTAPATPLTNGGFEDWSSEPAANGTLWRPWPEGGESFWDTGNRGATTIGDSNSVPTNDTSNGSGRAAMLQSKWSVLKLAAGNIFTGSYVRTDGTNGILSFGRPFTAFPTALRFHYKYTSSTINRIGEDAMEHLRGLPDSCHVYIALSDRSEPYEIRTRPSERQLFDKNDPNIIAYAEFITGQSTGSYRQIDLPLTYRYYDRAPQQLIIVASASKYGDYFTGGDSSTLWLDEMELVYE</sequence>
<dbReference type="Proteomes" id="UP000824028">
    <property type="component" value="Unassembled WGS sequence"/>
</dbReference>
<reference evidence="2" key="2">
    <citation type="submission" date="2021-04" db="EMBL/GenBank/DDBJ databases">
        <authorList>
            <person name="Gilroy R."/>
        </authorList>
    </citation>
    <scope>NUCLEOTIDE SEQUENCE</scope>
    <source>
        <strain evidence="2">ChiHjej9B8-1298</strain>
    </source>
</reference>
<protein>
    <submittedName>
        <fullName evidence="2">PCMD domain-containing protein</fullName>
    </submittedName>
</protein>
<evidence type="ECO:0000313" key="2">
    <source>
        <dbReference type="EMBL" id="HIZ32109.1"/>
    </source>
</evidence>
<feature type="domain" description="Putative carbohydrate metabolism" evidence="1">
    <location>
        <begin position="354"/>
        <end position="555"/>
    </location>
</feature>
<gene>
    <name evidence="2" type="ORF">H9814_00980</name>
</gene>